<dbReference type="GO" id="GO:0003690">
    <property type="term" value="F:double-stranded DNA binding"/>
    <property type="evidence" value="ECO:0007669"/>
    <property type="project" value="InterPro"/>
</dbReference>
<evidence type="ECO:0000313" key="1">
    <source>
        <dbReference type="EMBL" id="SFD79093.1"/>
    </source>
</evidence>
<keyword evidence="2" id="KW-1185">Reference proteome</keyword>
<dbReference type="GO" id="GO:0006265">
    <property type="term" value="P:DNA topological change"/>
    <property type="evidence" value="ECO:0007669"/>
    <property type="project" value="InterPro"/>
</dbReference>
<gene>
    <name evidence="1" type="ORF">SAMN05216378_1439</name>
</gene>
<sequence length="61" mass="6840">MKLLINIPQLAIQLLREGYKCDITAYNAGEITGTITRRLVAIVERQFTGRTINLRNGHGTI</sequence>
<dbReference type="STRING" id="1045775.SAMN05216378_1439"/>
<protein>
    <submittedName>
        <fullName evidence="1">Small, acid-soluble spore protein, alpha/beta type</fullName>
    </submittedName>
</protein>
<dbReference type="InterPro" id="IPR001448">
    <property type="entry name" value="SASP_alpha/beta-type"/>
</dbReference>
<dbReference type="EMBL" id="FOMT01000001">
    <property type="protein sequence ID" value="SFD79093.1"/>
    <property type="molecule type" value="Genomic_DNA"/>
</dbReference>
<evidence type="ECO:0000313" key="2">
    <source>
        <dbReference type="Proteomes" id="UP000198855"/>
    </source>
</evidence>
<accession>A0A1I1VDC7</accession>
<organism evidence="1 2">
    <name type="scientific">Paenibacillus catalpae</name>
    <dbReference type="NCBI Taxonomy" id="1045775"/>
    <lineage>
        <taxon>Bacteria</taxon>
        <taxon>Bacillati</taxon>
        <taxon>Bacillota</taxon>
        <taxon>Bacilli</taxon>
        <taxon>Bacillales</taxon>
        <taxon>Paenibacillaceae</taxon>
        <taxon>Paenibacillus</taxon>
    </lineage>
</organism>
<dbReference type="InterPro" id="IPR038300">
    <property type="entry name" value="SASP_sf_alpha/beta"/>
</dbReference>
<proteinExistence type="predicted"/>
<name>A0A1I1VDC7_9BACL</name>
<reference evidence="2" key="1">
    <citation type="submission" date="2016-10" db="EMBL/GenBank/DDBJ databases">
        <authorList>
            <person name="Varghese N."/>
            <person name="Submissions S."/>
        </authorList>
    </citation>
    <scope>NUCLEOTIDE SEQUENCE [LARGE SCALE GENOMIC DNA]</scope>
    <source>
        <strain evidence="2">CGMCC 1.10784</strain>
    </source>
</reference>
<dbReference type="AlphaFoldDB" id="A0A1I1VDC7"/>
<dbReference type="Pfam" id="PF00269">
    <property type="entry name" value="SASP"/>
    <property type="match status" value="1"/>
</dbReference>
<dbReference type="Proteomes" id="UP000198855">
    <property type="component" value="Unassembled WGS sequence"/>
</dbReference>
<dbReference type="Gene3D" id="6.10.10.80">
    <property type="entry name" value="Small, acid-soluble spore protein, alpha/beta type-like"/>
    <property type="match status" value="1"/>
</dbReference>